<accession>A0AAW0XYP7</accession>
<proteinExistence type="predicted"/>
<name>A0AAW0XYP7_CHEQU</name>
<evidence type="ECO:0000313" key="1">
    <source>
        <dbReference type="EMBL" id="KAK8749537.1"/>
    </source>
</evidence>
<keyword evidence="2" id="KW-1185">Reference proteome</keyword>
<feature type="non-terminal residue" evidence="1">
    <location>
        <position position="1"/>
    </location>
</feature>
<comment type="caution">
    <text evidence="1">The sequence shown here is derived from an EMBL/GenBank/DDBJ whole genome shotgun (WGS) entry which is preliminary data.</text>
</comment>
<gene>
    <name evidence="1" type="ORF">OTU49_015418</name>
</gene>
<dbReference type="EMBL" id="JARKIK010000009">
    <property type="protein sequence ID" value="KAK8749537.1"/>
    <property type="molecule type" value="Genomic_DNA"/>
</dbReference>
<protein>
    <submittedName>
        <fullName evidence="1">Uncharacterized protein</fullName>
    </submittedName>
</protein>
<dbReference type="Proteomes" id="UP001445076">
    <property type="component" value="Unassembled WGS sequence"/>
</dbReference>
<evidence type="ECO:0000313" key="2">
    <source>
        <dbReference type="Proteomes" id="UP001445076"/>
    </source>
</evidence>
<reference evidence="1 2" key="1">
    <citation type="journal article" date="2024" name="BMC Genomics">
        <title>Genome assembly of redclaw crayfish (Cherax quadricarinatus) provides insights into its immune adaptation and hypoxia tolerance.</title>
        <authorList>
            <person name="Liu Z."/>
            <person name="Zheng J."/>
            <person name="Li H."/>
            <person name="Fang K."/>
            <person name="Wang S."/>
            <person name="He J."/>
            <person name="Zhou D."/>
            <person name="Weng S."/>
            <person name="Chi M."/>
            <person name="Gu Z."/>
            <person name="He J."/>
            <person name="Li F."/>
            <person name="Wang M."/>
        </authorList>
    </citation>
    <scope>NUCLEOTIDE SEQUENCE [LARGE SCALE GENOMIC DNA]</scope>
    <source>
        <strain evidence="1">ZL_2023a</strain>
    </source>
</reference>
<sequence>KISWAGGTHHWCSRSLSPSQTTMNSASKVGEIFLAAGTAFNKLAELTMQLHPTAEQSPAGYQEFSERVNQFLVICTKRLIKNSSEIKAVHIFPVLQARKSVVEQWVLRVTAKRNAGPRLNMVQMKFSQLSGIWVTLMNKMCTYMEISLLNL</sequence>
<organism evidence="1 2">
    <name type="scientific">Cherax quadricarinatus</name>
    <name type="common">Australian red claw crayfish</name>
    <dbReference type="NCBI Taxonomy" id="27406"/>
    <lineage>
        <taxon>Eukaryota</taxon>
        <taxon>Metazoa</taxon>
        <taxon>Ecdysozoa</taxon>
        <taxon>Arthropoda</taxon>
        <taxon>Crustacea</taxon>
        <taxon>Multicrustacea</taxon>
        <taxon>Malacostraca</taxon>
        <taxon>Eumalacostraca</taxon>
        <taxon>Eucarida</taxon>
        <taxon>Decapoda</taxon>
        <taxon>Pleocyemata</taxon>
        <taxon>Astacidea</taxon>
        <taxon>Parastacoidea</taxon>
        <taxon>Parastacidae</taxon>
        <taxon>Cherax</taxon>
    </lineage>
</organism>
<dbReference type="AlphaFoldDB" id="A0AAW0XYP7"/>